<dbReference type="Proteomes" id="UP001152523">
    <property type="component" value="Unassembled WGS sequence"/>
</dbReference>
<protein>
    <recommendedName>
        <fullName evidence="3">Serpin domain-containing protein</fullName>
    </recommendedName>
</protein>
<dbReference type="GO" id="GO:0005615">
    <property type="term" value="C:extracellular space"/>
    <property type="evidence" value="ECO:0007669"/>
    <property type="project" value="InterPro"/>
</dbReference>
<dbReference type="SMART" id="SM00093">
    <property type="entry name" value="SERPIN"/>
    <property type="match status" value="1"/>
</dbReference>
<proteinExistence type="inferred from homology"/>
<dbReference type="SUPFAM" id="SSF56574">
    <property type="entry name" value="Serpins"/>
    <property type="match status" value="1"/>
</dbReference>
<dbReference type="PANTHER" id="PTHR11461">
    <property type="entry name" value="SERINE PROTEASE INHIBITOR, SERPIN"/>
    <property type="match status" value="1"/>
</dbReference>
<dbReference type="InterPro" id="IPR000215">
    <property type="entry name" value="Serpin_fam"/>
</dbReference>
<name>A0AAV0D5P1_9ASTE</name>
<dbReference type="InterPro" id="IPR036186">
    <property type="entry name" value="Serpin_sf"/>
</dbReference>
<organism evidence="4 5">
    <name type="scientific">Cuscuta epithymum</name>
    <dbReference type="NCBI Taxonomy" id="186058"/>
    <lineage>
        <taxon>Eukaryota</taxon>
        <taxon>Viridiplantae</taxon>
        <taxon>Streptophyta</taxon>
        <taxon>Embryophyta</taxon>
        <taxon>Tracheophyta</taxon>
        <taxon>Spermatophyta</taxon>
        <taxon>Magnoliopsida</taxon>
        <taxon>eudicotyledons</taxon>
        <taxon>Gunneridae</taxon>
        <taxon>Pentapetalae</taxon>
        <taxon>asterids</taxon>
        <taxon>lamiids</taxon>
        <taxon>Solanales</taxon>
        <taxon>Convolvulaceae</taxon>
        <taxon>Cuscuteae</taxon>
        <taxon>Cuscuta</taxon>
        <taxon>Cuscuta subgen. Cuscuta</taxon>
    </lineage>
</organism>
<dbReference type="GO" id="GO:0004867">
    <property type="term" value="F:serine-type endopeptidase inhibitor activity"/>
    <property type="evidence" value="ECO:0007669"/>
    <property type="project" value="InterPro"/>
</dbReference>
<comment type="similarity">
    <text evidence="1 2">Belongs to the serpin family.</text>
</comment>
<dbReference type="PANTHER" id="PTHR11461:SF211">
    <property type="entry name" value="GH10112P-RELATED"/>
    <property type="match status" value="1"/>
</dbReference>
<dbReference type="Gene3D" id="6.20.40.10">
    <property type="match status" value="1"/>
</dbReference>
<evidence type="ECO:0000313" key="5">
    <source>
        <dbReference type="Proteomes" id="UP001152523"/>
    </source>
</evidence>
<accession>A0AAV0D5P1</accession>
<dbReference type="InterPro" id="IPR042185">
    <property type="entry name" value="Serpin_sf_2"/>
</dbReference>
<dbReference type="Pfam" id="PF00079">
    <property type="entry name" value="Serpin"/>
    <property type="match status" value="1"/>
</dbReference>
<comment type="caution">
    <text evidence="4">The sequence shown here is derived from an EMBL/GenBank/DDBJ whole genome shotgun (WGS) entry which is preliminary data.</text>
</comment>
<dbReference type="InterPro" id="IPR023796">
    <property type="entry name" value="Serpin_dom"/>
</dbReference>
<evidence type="ECO:0000256" key="2">
    <source>
        <dbReference type="RuleBase" id="RU000411"/>
    </source>
</evidence>
<dbReference type="AlphaFoldDB" id="A0AAV0D5P1"/>
<gene>
    <name evidence="4" type="ORF">CEPIT_LOCUS11163</name>
</gene>
<keyword evidence="5" id="KW-1185">Reference proteome</keyword>
<dbReference type="Gene3D" id="2.30.39.10">
    <property type="entry name" value="Alpha-1-antitrypsin, domain 1"/>
    <property type="match status" value="2"/>
</dbReference>
<evidence type="ECO:0000313" key="4">
    <source>
        <dbReference type="EMBL" id="CAH9090167.1"/>
    </source>
</evidence>
<reference evidence="4" key="1">
    <citation type="submission" date="2022-07" db="EMBL/GenBank/DDBJ databases">
        <authorList>
            <person name="Macas J."/>
            <person name="Novak P."/>
            <person name="Neumann P."/>
        </authorList>
    </citation>
    <scope>NUCLEOTIDE SEQUENCE</scope>
</reference>
<sequence>MLILANAIYFKGVWTNEFDERLTRDRDFYLMNGASIQVPFMSSSDEQYVKAFNDVKILKLPYRRGKDKSRQFSMYIILPNANDGLLHLMETITKNSGFLERHAPKKQVEVGEFRIPKFEVSFDFNVLSTLRELEVEILGDDLREMVIHPLNSPCVSFIAHKCVVDVNERGTKAVAFTGMGCFGCSYMRVKERIDFVADHPFAFFIREDVSGTVVFGGTVLNPRS</sequence>
<evidence type="ECO:0000259" key="3">
    <source>
        <dbReference type="SMART" id="SM00093"/>
    </source>
</evidence>
<feature type="domain" description="Serpin" evidence="3">
    <location>
        <begin position="1"/>
        <end position="222"/>
    </location>
</feature>
<evidence type="ECO:0000256" key="1">
    <source>
        <dbReference type="ARBA" id="ARBA00009500"/>
    </source>
</evidence>
<dbReference type="EMBL" id="CAMAPF010000063">
    <property type="protein sequence ID" value="CAH9090167.1"/>
    <property type="molecule type" value="Genomic_DNA"/>
</dbReference>